<dbReference type="PANTHER" id="PTHR20905:SF30">
    <property type="entry name" value="N-ACETYLTRANSFERASE DOMAIN-CONTAINING PROTEIN"/>
    <property type="match status" value="1"/>
</dbReference>
<accession>A0A8R1YYM5</accession>
<dbReference type="Proteomes" id="UP000005239">
    <property type="component" value="Unassembled WGS sequence"/>
</dbReference>
<dbReference type="InterPro" id="IPR000182">
    <property type="entry name" value="GNAT_dom"/>
</dbReference>
<feature type="domain" description="N-acetyltransferase" evidence="1">
    <location>
        <begin position="74"/>
        <end position="143"/>
    </location>
</feature>
<proteinExistence type="predicted"/>
<dbReference type="EnsemblMetazoa" id="PPA40419.1">
    <property type="protein sequence ID" value="PPA40419.1"/>
    <property type="gene ID" value="WBGene00278788"/>
</dbReference>
<evidence type="ECO:0000313" key="2">
    <source>
        <dbReference type="EnsemblMetazoa" id="PPA40419.1"/>
    </source>
</evidence>
<evidence type="ECO:0000259" key="1">
    <source>
        <dbReference type="Pfam" id="PF13508"/>
    </source>
</evidence>
<gene>
    <name evidence="2" type="primary">WBGene00278788</name>
</gene>
<dbReference type="CDD" id="cd04301">
    <property type="entry name" value="NAT_SF"/>
    <property type="match status" value="1"/>
</dbReference>
<dbReference type="InterPro" id="IPR016181">
    <property type="entry name" value="Acyl_CoA_acyltransferase"/>
</dbReference>
<dbReference type="PANTHER" id="PTHR20905">
    <property type="entry name" value="N-ACETYLTRANSFERASE-RELATED"/>
    <property type="match status" value="1"/>
</dbReference>
<keyword evidence="3" id="KW-1185">Reference proteome</keyword>
<dbReference type="Pfam" id="PF13508">
    <property type="entry name" value="Acetyltransf_7"/>
    <property type="match status" value="1"/>
</dbReference>
<reference evidence="2" key="2">
    <citation type="submission" date="2022-06" db="UniProtKB">
        <authorList>
            <consortium name="EnsemblMetazoa"/>
        </authorList>
    </citation>
    <scope>IDENTIFICATION</scope>
    <source>
        <strain evidence="2">PS312</strain>
    </source>
</reference>
<dbReference type="SUPFAM" id="SSF55729">
    <property type="entry name" value="Acyl-CoA N-acyltransferases (Nat)"/>
    <property type="match status" value="1"/>
</dbReference>
<dbReference type="OrthoDB" id="41532at2759"/>
<dbReference type="GO" id="GO:0008080">
    <property type="term" value="F:N-acetyltransferase activity"/>
    <property type="evidence" value="ECO:0000318"/>
    <property type="project" value="GO_Central"/>
</dbReference>
<evidence type="ECO:0000313" key="3">
    <source>
        <dbReference type="Proteomes" id="UP000005239"/>
    </source>
</evidence>
<organism evidence="2 3">
    <name type="scientific">Pristionchus pacificus</name>
    <name type="common">Parasitic nematode worm</name>
    <dbReference type="NCBI Taxonomy" id="54126"/>
    <lineage>
        <taxon>Eukaryota</taxon>
        <taxon>Metazoa</taxon>
        <taxon>Ecdysozoa</taxon>
        <taxon>Nematoda</taxon>
        <taxon>Chromadorea</taxon>
        <taxon>Rhabditida</taxon>
        <taxon>Rhabditina</taxon>
        <taxon>Diplogasteromorpha</taxon>
        <taxon>Diplogasteroidea</taxon>
        <taxon>Neodiplogasteridae</taxon>
        <taxon>Pristionchus</taxon>
    </lineage>
</organism>
<protein>
    <submittedName>
        <fullName evidence="2">Acetyltransferase</fullName>
    </submittedName>
</protein>
<name>A0A2A6C431_PRIPA</name>
<sequence>MRCSNGFILNEHHAMSLEITPAQVSPLIDWIVKKCLTEPYSMIVLEKNTGKVAAFRLYSVGHRDYSKVVAPRKQIWTIEPEANKILRQEISFVDPSHQRKGIATQLLHYGLDFDKLKKEGFHGVQAEATSYANQMLLTKNGYKVVARTKPEEYLRPDDSIVKFHDETTDMQLCYLSLN</sequence>
<accession>A0A2A6C431</accession>
<dbReference type="Gene3D" id="3.40.630.30">
    <property type="match status" value="2"/>
</dbReference>
<reference evidence="3" key="1">
    <citation type="journal article" date="2008" name="Nat. Genet.">
        <title>The Pristionchus pacificus genome provides a unique perspective on nematode lifestyle and parasitism.</title>
        <authorList>
            <person name="Dieterich C."/>
            <person name="Clifton S.W."/>
            <person name="Schuster L.N."/>
            <person name="Chinwalla A."/>
            <person name="Delehaunty K."/>
            <person name="Dinkelacker I."/>
            <person name="Fulton L."/>
            <person name="Fulton R."/>
            <person name="Godfrey J."/>
            <person name="Minx P."/>
            <person name="Mitreva M."/>
            <person name="Roeseler W."/>
            <person name="Tian H."/>
            <person name="Witte H."/>
            <person name="Yang S.P."/>
            <person name="Wilson R.K."/>
            <person name="Sommer R.J."/>
        </authorList>
    </citation>
    <scope>NUCLEOTIDE SEQUENCE [LARGE SCALE GENOMIC DNA]</scope>
    <source>
        <strain evidence="3">PS312</strain>
    </source>
</reference>
<dbReference type="AlphaFoldDB" id="A0A2A6C431"/>